<keyword evidence="3" id="KW-1185">Reference proteome</keyword>
<dbReference type="Gene3D" id="3.40.50.1820">
    <property type="entry name" value="alpha/beta hydrolase"/>
    <property type="match status" value="1"/>
</dbReference>
<sequence>MLSAARLWQLLGQPGGAAQMALGEPGAGVALGAHRLHRFKLDIGGAQVPAIYLSPQGPGPYPAILYCHAHGNRYEIGAEELVLGRPALQAAYGPALADLGFASLAIDLVPFGGRQGEGPEAALAKAALWQGRPLMGRMLAELHAAFHWLAARAEVDATRIATLGLSMGGTHAYWLAALEPRIAASVHLCVLADIAPLIASGAHDLHGSYMTVPGLLAEGDMGDVAALIAPRPQFVGLGGTDPLTPMAARDPAVARLRSAYARAQDGLQLHLSPDTGHVETPAMRRDTLAFLTRHLIG</sequence>
<keyword evidence="2" id="KW-0378">Hydrolase</keyword>
<evidence type="ECO:0000313" key="3">
    <source>
        <dbReference type="Proteomes" id="UP001337723"/>
    </source>
</evidence>
<dbReference type="Pfam" id="PF01738">
    <property type="entry name" value="DLH"/>
    <property type="match status" value="1"/>
</dbReference>
<evidence type="ECO:0000313" key="2">
    <source>
        <dbReference type="EMBL" id="BDW84475.1"/>
    </source>
</evidence>
<dbReference type="InterPro" id="IPR029058">
    <property type="entry name" value="AB_hydrolase_fold"/>
</dbReference>
<name>A0AA48HAZ0_9RHOB</name>
<accession>A0AA48HAZ0</accession>
<dbReference type="SUPFAM" id="SSF53474">
    <property type="entry name" value="alpha/beta-Hydrolases"/>
    <property type="match status" value="1"/>
</dbReference>
<dbReference type="AlphaFoldDB" id="A0AA48HAZ0"/>
<feature type="domain" description="Dienelactone hydrolase" evidence="1">
    <location>
        <begin position="95"/>
        <end position="187"/>
    </location>
</feature>
<protein>
    <submittedName>
        <fullName evidence="2">Hydrolase YtaP</fullName>
    </submittedName>
</protein>
<dbReference type="RefSeq" id="WP_338274372.1">
    <property type="nucleotide sequence ID" value="NZ_AP027266.1"/>
</dbReference>
<organism evidence="2 3">
    <name type="scientific">Roseicyclus marinus</name>
    <dbReference type="NCBI Taxonomy" id="2161673"/>
    <lineage>
        <taxon>Bacteria</taxon>
        <taxon>Pseudomonadati</taxon>
        <taxon>Pseudomonadota</taxon>
        <taxon>Alphaproteobacteria</taxon>
        <taxon>Rhodobacterales</taxon>
        <taxon>Roseobacteraceae</taxon>
        <taxon>Roseicyclus</taxon>
    </lineage>
</organism>
<dbReference type="GO" id="GO:0016787">
    <property type="term" value="F:hydrolase activity"/>
    <property type="evidence" value="ECO:0007669"/>
    <property type="project" value="UniProtKB-KW"/>
</dbReference>
<evidence type="ECO:0000259" key="1">
    <source>
        <dbReference type="Pfam" id="PF01738"/>
    </source>
</evidence>
<gene>
    <name evidence="2" type="primary">ytaP</name>
    <name evidence="2" type="ORF">MACH21_06520</name>
</gene>
<dbReference type="InterPro" id="IPR002925">
    <property type="entry name" value="Dienelactn_hydro"/>
</dbReference>
<dbReference type="PANTHER" id="PTHR22946">
    <property type="entry name" value="DIENELACTONE HYDROLASE DOMAIN-CONTAINING PROTEIN-RELATED"/>
    <property type="match status" value="1"/>
</dbReference>
<reference evidence="2 3" key="1">
    <citation type="submission" date="2023-01" db="EMBL/GenBank/DDBJ databases">
        <title>Complete genome sequence of Roseicyclus marinus strain Dej080120_10.</title>
        <authorList>
            <person name="Ueki S."/>
            <person name="Maruyama F."/>
        </authorList>
    </citation>
    <scope>NUCLEOTIDE SEQUENCE [LARGE SCALE GENOMIC DNA]</scope>
    <source>
        <strain evidence="2 3">Dej080120_10</strain>
    </source>
</reference>
<dbReference type="InterPro" id="IPR050261">
    <property type="entry name" value="FrsA_esterase"/>
</dbReference>
<proteinExistence type="predicted"/>
<dbReference type="EMBL" id="AP027266">
    <property type="protein sequence ID" value="BDW84475.1"/>
    <property type="molecule type" value="Genomic_DNA"/>
</dbReference>
<dbReference type="KEGG" id="rmai:MACH21_06520"/>
<dbReference type="Proteomes" id="UP001337723">
    <property type="component" value="Chromosome"/>
</dbReference>